<dbReference type="EMBL" id="VMGK01000018">
    <property type="protein sequence ID" value="TSC92650.1"/>
    <property type="molecule type" value="Genomic_DNA"/>
</dbReference>
<gene>
    <name evidence="4" type="ORF">CEN89_580</name>
</gene>
<evidence type="ECO:0000313" key="4">
    <source>
        <dbReference type="EMBL" id="TSC92650.1"/>
    </source>
</evidence>
<evidence type="ECO:0000256" key="2">
    <source>
        <dbReference type="SAM" id="Phobius"/>
    </source>
</evidence>
<protein>
    <recommendedName>
        <fullName evidence="3">LytR/CpsA/Psr regulator C-terminal domain-containing protein</fullName>
    </recommendedName>
</protein>
<feature type="region of interest" description="Disordered" evidence="1">
    <location>
        <begin position="99"/>
        <end position="118"/>
    </location>
</feature>
<sequence length="230" mass="25343">MVMNEPKYFDIVKVRVDAPILKETFRGRIQKNLNARKKIWQLKWKFLDLTLGGLLLYGLIVIVAFSGAIATTRIISATISQKPVLEVSPSFSDFKVEKLKPTNQQTDHQPSTSQPSVAQSIEQDPFKMIAEPATDEIAKNSFKIRILNGNARDGEAGKIKNELTANGFSVGAVGNAKNQYPTTQIYYLAGKNKSAEKVKSALSKYQAETHESNVGLIGDGYDILVVLGVK</sequence>
<dbReference type="Pfam" id="PF13399">
    <property type="entry name" value="LytR_C"/>
    <property type="match status" value="1"/>
</dbReference>
<name>A0A554LIF7_9BACT</name>
<feature type="compositionally biased region" description="Polar residues" evidence="1">
    <location>
        <begin position="101"/>
        <end position="118"/>
    </location>
</feature>
<dbReference type="Proteomes" id="UP000315689">
    <property type="component" value="Unassembled WGS sequence"/>
</dbReference>
<feature type="transmembrane region" description="Helical" evidence="2">
    <location>
        <begin position="46"/>
        <end position="70"/>
    </location>
</feature>
<evidence type="ECO:0000259" key="3">
    <source>
        <dbReference type="Pfam" id="PF13399"/>
    </source>
</evidence>
<evidence type="ECO:0000256" key="1">
    <source>
        <dbReference type="SAM" id="MobiDB-lite"/>
    </source>
</evidence>
<dbReference type="AlphaFoldDB" id="A0A554LIF7"/>
<feature type="domain" description="LytR/CpsA/Psr regulator C-terminal" evidence="3">
    <location>
        <begin position="142"/>
        <end position="228"/>
    </location>
</feature>
<dbReference type="InterPro" id="IPR027381">
    <property type="entry name" value="LytR/CpsA/Psr_C"/>
</dbReference>
<dbReference type="Gene3D" id="3.30.70.2390">
    <property type="match status" value="1"/>
</dbReference>
<organism evidence="4 5">
    <name type="scientific">Candidatus Berkelbacteria bacterium Licking1014_7</name>
    <dbReference type="NCBI Taxonomy" id="2017147"/>
    <lineage>
        <taxon>Bacteria</taxon>
        <taxon>Candidatus Berkelbacteria</taxon>
    </lineage>
</organism>
<keyword evidence="2" id="KW-0472">Membrane</keyword>
<reference evidence="4 5" key="1">
    <citation type="submission" date="2017-07" db="EMBL/GenBank/DDBJ databases">
        <title>Mechanisms for carbon and nitrogen cycling indicate functional differentiation within the Candidate Phyla Radiation.</title>
        <authorList>
            <person name="Danczak R.E."/>
            <person name="Johnston M.D."/>
            <person name="Kenah C."/>
            <person name="Slattery M."/>
            <person name="Wrighton K.C."/>
            <person name="Wilkins M.J."/>
        </authorList>
    </citation>
    <scope>NUCLEOTIDE SEQUENCE [LARGE SCALE GENOMIC DNA]</scope>
    <source>
        <strain evidence="4">Licking1014_7</strain>
    </source>
</reference>
<proteinExistence type="predicted"/>
<accession>A0A554LIF7</accession>
<keyword evidence="2" id="KW-1133">Transmembrane helix</keyword>
<comment type="caution">
    <text evidence="4">The sequence shown here is derived from an EMBL/GenBank/DDBJ whole genome shotgun (WGS) entry which is preliminary data.</text>
</comment>
<keyword evidence="2" id="KW-0812">Transmembrane</keyword>
<evidence type="ECO:0000313" key="5">
    <source>
        <dbReference type="Proteomes" id="UP000315689"/>
    </source>
</evidence>